<evidence type="ECO:0000256" key="5">
    <source>
        <dbReference type="ARBA" id="ARBA00022490"/>
    </source>
</evidence>
<gene>
    <name evidence="15" type="ORF">ABID49_001689</name>
</gene>
<dbReference type="Proteomes" id="UP001549099">
    <property type="component" value="Unassembled WGS sequence"/>
</dbReference>
<dbReference type="EC" id="2.7.7.87" evidence="3 13"/>
<comment type="similarity">
    <text evidence="2 13">Belongs to the SUA5 family.</text>
</comment>
<evidence type="ECO:0000313" key="16">
    <source>
        <dbReference type="Proteomes" id="UP001549099"/>
    </source>
</evidence>
<comment type="caution">
    <text evidence="15">The sequence shown here is derived from an EMBL/GenBank/DDBJ whole genome shotgun (WGS) entry which is preliminary data.</text>
</comment>
<protein>
    <recommendedName>
        <fullName evidence="4 13">Threonylcarbamoyl-AMP synthase</fullName>
        <shortName evidence="13">TC-AMP synthase</shortName>
        <ecNumber evidence="3 13">2.7.7.87</ecNumber>
    </recommendedName>
    <alternativeName>
        <fullName evidence="11 13">L-threonylcarbamoyladenylate synthase</fullName>
    </alternativeName>
</protein>
<name>A0ABV2GBY8_9BACL</name>
<accession>A0ABV2GBY8</accession>
<sequence>MAGWSGGKEEIEMETEKAVLTGRGDEEHFERAVRLLLEGELVAFPTETVYGLGALATSEEAVRKIYKAKGRPSDNPLIAHVGTAEEVMKYAADVPNSAKVLMDAFWPGPLTLILKAAPGVFAPSVTAGLDTVGLRMPDHPVALRLLRQLGRPVAAPSANTSGKPSPTSAYHVAADLAGKISYILDGGRTGIGIESTVLDLTSEVPAILRPGAVTAGMLEPLIGPVNGSAEAAEAGVAAPRAPGMKYTHYSPEAPVFIIRPDVGEIREAVDGLHREGRRVALVAPAGFKEAGADWFFPAGKAGDPESVSADLYAALRECDTTDADLILAAAVEDHGIGRAVMNRLNKSAGGKWFGK</sequence>
<evidence type="ECO:0000256" key="7">
    <source>
        <dbReference type="ARBA" id="ARBA00022694"/>
    </source>
</evidence>
<dbReference type="InterPro" id="IPR010923">
    <property type="entry name" value="T(6)A37_SUA5"/>
</dbReference>
<dbReference type="NCBIfam" id="TIGR00057">
    <property type="entry name" value="L-threonylcarbamoyladenylate synthase"/>
    <property type="match status" value="1"/>
</dbReference>
<keyword evidence="10 13" id="KW-0067">ATP-binding</keyword>
<feature type="domain" description="YrdC-like" evidence="14">
    <location>
        <begin position="26"/>
        <end position="213"/>
    </location>
</feature>
<keyword evidence="7 13" id="KW-0819">tRNA processing</keyword>
<evidence type="ECO:0000256" key="4">
    <source>
        <dbReference type="ARBA" id="ARBA00015492"/>
    </source>
</evidence>
<evidence type="ECO:0000256" key="13">
    <source>
        <dbReference type="PIRNR" id="PIRNR004930"/>
    </source>
</evidence>
<keyword evidence="5 13" id="KW-0963">Cytoplasm</keyword>
<dbReference type="PANTHER" id="PTHR17490">
    <property type="entry name" value="SUA5"/>
    <property type="match status" value="1"/>
</dbReference>
<dbReference type="Pfam" id="PF01300">
    <property type="entry name" value="Sua5_yciO_yrdC"/>
    <property type="match status" value="1"/>
</dbReference>
<dbReference type="Gene3D" id="3.90.870.10">
    <property type="entry name" value="DHBP synthase"/>
    <property type="match status" value="1"/>
</dbReference>
<evidence type="ECO:0000256" key="10">
    <source>
        <dbReference type="ARBA" id="ARBA00022840"/>
    </source>
</evidence>
<evidence type="ECO:0000256" key="1">
    <source>
        <dbReference type="ARBA" id="ARBA00004496"/>
    </source>
</evidence>
<dbReference type="InterPro" id="IPR050156">
    <property type="entry name" value="TC-AMP_synthase_SUA5"/>
</dbReference>
<evidence type="ECO:0000256" key="3">
    <source>
        <dbReference type="ARBA" id="ARBA00012584"/>
    </source>
</evidence>
<evidence type="ECO:0000256" key="2">
    <source>
        <dbReference type="ARBA" id="ARBA00007663"/>
    </source>
</evidence>
<dbReference type="PANTHER" id="PTHR17490:SF16">
    <property type="entry name" value="THREONYLCARBAMOYL-AMP SYNTHASE"/>
    <property type="match status" value="1"/>
</dbReference>
<evidence type="ECO:0000259" key="14">
    <source>
        <dbReference type="PROSITE" id="PS51163"/>
    </source>
</evidence>
<keyword evidence="16" id="KW-1185">Reference proteome</keyword>
<dbReference type="SUPFAM" id="SSF55821">
    <property type="entry name" value="YrdC/RibB"/>
    <property type="match status" value="1"/>
</dbReference>
<comment type="function">
    <text evidence="13">Required for the formation of a threonylcarbamoyl group on adenosine at position 37 (t(6)A37) in tRNAs that read codons beginning with adenine.</text>
</comment>
<evidence type="ECO:0000256" key="11">
    <source>
        <dbReference type="ARBA" id="ARBA00029774"/>
    </source>
</evidence>
<keyword evidence="9 13" id="KW-0547">Nucleotide-binding</keyword>
<dbReference type="InterPro" id="IPR006070">
    <property type="entry name" value="Sua5-like_dom"/>
</dbReference>
<dbReference type="InterPro" id="IPR005145">
    <property type="entry name" value="Sua5_C"/>
</dbReference>
<reference evidence="15 16" key="1">
    <citation type="submission" date="2024-06" db="EMBL/GenBank/DDBJ databases">
        <title>Genomic Encyclopedia of Type Strains, Phase IV (KMG-IV): sequencing the most valuable type-strain genomes for metagenomic binning, comparative biology and taxonomic classification.</title>
        <authorList>
            <person name="Goeker M."/>
        </authorList>
    </citation>
    <scope>NUCLEOTIDE SEQUENCE [LARGE SCALE GENOMIC DNA]</scope>
    <source>
        <strain evidence="15 16">DSM 26128</strain>
    </source>
</reference>
<keyword evidence="8 13" id="KW-0548">Nucleotidyltransferase</keyword>
<dbReference type="PIRSF" id="PIRSF004930">
    <property type="entry name" value="Tln_factor_SUA5"/>
    <property type="match status" value="1"/>
</dbReference>
<comment type="subcellular location">
    <subcellularLocation>
        <location evidence="1 13">Cytoplasm</location>
    </subcellularLocation>
</comment>
<keyword evidence="6 13" id="KW-0808">Transferase</keyword>
<dbReference type="Pfam" id="PF03481">
    <property type="entry name" value="Sua5_C"/>
    <property type="match status" value="1"/>
</dbReference>
<dbReference type="GO" id="GO:0061710">
    <property type="term" value="F:L-threonylcarbamoyladenylate synthase"/>
    <property type="evidence" value="ECO:0007669"/>
    <property type="project" value="UniProtKB-EC"/>
</dbReference>
<proteinExistence type="inferred from homology"/>
<dbReference type="InterPro" id="IPR038385">
    <property type="entry name" value="Sua5/YwlC_C"/>
</dbReference>
<dbReference type="Gene3D" id="3.40.50.11030">
    <property type="entry name" value="Threonylcarbamoyl-AMP synthase, C-terminal domain"/>
    <property type="match status" value="1"/>
</dbReference>
<evidence type="ECO:0000256" key="8">
    <source>
        <dbReference type="ARBA" id="ARBA00022695"/>
    </source>
</evidence>
<evidence type="ECO:0000256" key="12">
    <source>
        <dbReference type="ARBA" id="ARBA00048366"/>
    </source>
</evidence>
<comment type="catalytic activity">
    <reaction evidence="12 13">
        <text>L-threonine + hydrogencarbonate + ATP = L-threonylcarbamoyladenylate + diphosphate + H2O</text>
        <dbReference type="Rhea" id="RHEA:36407"/>
        <dbReference type="ChEBI" id="CHEBI:15377"/>
        <dbReference type="ChEBI" id="CHEBI:17544"/>
        <dbReference type="ChEBI" id="CHEBI:30616"/>
        <dbReference type="ChEBI" id="CHEBI:33019"/>
        <dbReference type="ChEBI" id="CHEBI:57926"/>
        <dbReference type="ChEBI" id="CHEBI:73682"/>
        <dbReference type="EC" id="2.7.7.87"/>
    </reaction>
</comment>
<evidence type="ECO:0000256" key="9">
    <source>
        <dbReference type="ARBA" id="ARBA00022741"/>
    </source>
</evidence>
<dbReference type="PROSITE" id="PS51163">
    <property type="entry name" value="YRDC"/>
    <property type="match status" value="1"/>
</dbReference>
<dbReference type="EMBL" id="JBEPLW010000011">
    <property type="protein sequence ID" value="MET3575783.1"/>
    <property type="molecule type" value="Genomic_DNA"/>
</dbReference>
<dbReference type="InterPro" id="IPR017945">
    <property type="entry name" value="DHBP_synth_RibB-like_a/b_dom"/>
</dbReference>
<organism evidence="15 16">
    <name type="scientific">Bhargavaea ullalensis</name>
    <dbReference type="NCBI Taxonomy" id="1265685"/>
    <lineage>
        <taxon>Bacteria</taxon>
        <taxon>Bacillati</taxon>
        <taxon>Bacillota</taxon>
        <taxon>Bacilli</taxon>
        <taxon>Bacillales</taxon>
        <taxon>Caryophanaceae</taxon>
        <taxon>Bhargavaea</taxon>
    </lineage>
</organism>
<evidence type="ECO:0000256" key="6">
    <source>
        <dbReference type="ARBA" id="ARBA00022679"/>
    </source>
</evidence>
<evidence type="ECO:0000313" key="15">
    <source>
        <dbReference type="EMBL" id="MET3575783.1"/>
    </source>
</evidence>